<dbReference type="PIRSF" id="PIRSF009360">
    <property type="entry name" value="UCP009360"/>
    <property type="match status" value="1"/>
</dbReference>
<keyword evidence="5" id="KW-0119">Carbohydrate metabolism</keyword>
<feature type="region of interest" description="Disordered" evidence="7">
    <location>
        <begin position="1"/>
        <end position="41"/>
    </location>
</feature>
<comment type="similarity">
    <text evidence="1">Belongs to the glycosyltransferase GT106 family.</text>
</comment>
<feature type="transmembrane region" description="Helical" evidence="8">
    <location>
        <begin position="74"/>
        <end position="96"/>
    </location>
</feature>
<gene>
    <name evidence="10" type="primary">LOC111004932</name>
</gene>
<dbReference type="Proteomes" id="UP000504603">
    <property type="component" value="Unplaced"/>
</dbReference>
<keyword evidence="4" id="KW-0294">Fucose metabolism</keyword>
<dbReference type="GO" id="GO:0016757">
    <property type="term" value="F:glycosyltransferase activity"/>
    <property type="evidence" value="ECO:0007669"/>
    <property type="project" value="UniProtKB-KW"/>
</dbReference>
<proteinExistence type="inferred from homology"/>
<dbReference type="GeneID" id="111004932"/>
<evidence type="ECO:0000256" key="8">
    <source>
        <dbReference type="SAM" id="Phobius"/>
    </source>
</evidence>
<keyword evidence="2" id="KW-0328">Glycosyltransferase</keyword>
<dbReference type="OrthoDB" id="1892656at2759"/>
<dbReference type="InterPro" id="IPR019378">
    <property type="entry name" value="GDP-Fuc_O-FucTrfase"/>
</dbReference>
<dbReference type="Pfam" id="PF10250">
    <property type="entry name" value="O-FucT"/>
    <property type="match status" value="1"/>
</dbReference>
<evidence type="ECO:0000256" key="4">
    <source>
        <dbReference type="ARBA" id="ARBA00023253"/>
    </source>
</evidence>
<evidence type="ECO:0000313" key="10">
    <source>
        <dbReference type="RefSeq" id="XP_022131951.1"/>
    </source>
</evidence>
<keyword evidence="8" id="KW-1133">Transmembrane helix</keyword>
<dbReference type="CDD" id="cd11299">
    <property type="entry name" value="O-FucT_plant"/>
    <property type="match status" value="1"/>
</dbReference>
<organism evidence="9 10">
    <name type="scientific">Momordica charantia</name>
    <name type="common">Bitter gourd</name>
    <name type="synonym">Balsam pear</name>
    <dbReference type="NCBI Taxonomy" id="3673"/>
    <lineage>
        <taxon>Eukaryota</taxon>
        <taxon>Viridiplantae</taxon>
        <taxon>Streptophyta</taxon>
        <taxon>Embryophyta</taxon>
        <taxon>Tracheophyta</taxon>
        <taxon>Spermatophyta</taxon>
        <taxon>Magnoliopsida</taxon>
        <taxon>eudicotyledons</taxon>
        <taxon>Gunneridae</taxon>
        <taxon>Pentapetalae</taxon>
        <taxon>rosids</taxon>
        <taxon>fabids</taxon>
        <taxon>Cucurbitales</taxon>
        <taxon>Cucurbitaceae</taxon>
        <taxon>Momordiceae</taxon>
        <taxon>Momordica</taxon>
    </lineage>
</organism>
<evidence type="ECO:0000256" key="1">
    <source>
        <dbReference type="ARBA" id="ARBA00007737"/>
    </source>
</evidence>
<evidence type="ECO:0000256" key="3">
    <source>
        <dbReference type="ARBA" id="ARBA00022679"/>
    </source>
</evidence>
<evidence type="ECO:0000256" key="2">
    <source>
        <dbReference type="ARBA" id="ARBA00022676"/>
    </source>
</evidence>
<evidence type="ECO:0000256" key="5">
    <source>
        <dbReference type="ARBA" id="ARBA00023277"/>
    </source>
</evidence>
<keyword evidence="8" id="KW-0472">Membrane</keyword>
<accession>A0A6J1BQW5</accession>
<evidence type="ECO:0000256" key="7">
    <source>
        <dbReference type="SAM" id="MobiDB-lite"/>
    </source>
</evidence>
<keyword evidence="8" id="KW-0812">Transmembrane</keyword>
<evidence type="ECO:0000313" key="9">
    <source>
        <dbReference type="Proteomes" id="UP000504603"/>
    </source>
</evidence>
<evidence type="ECO:0000256" key="6">
    <source>
        <dbReference type="ARBA" id="ARBA00030350"/>
    </source>
</evidence>
<protein>
    <recommendedName>
        <fullName evidence="6">O-fucosyltransferase family protein</fullName>
    </recommendedName>
</protein>
<keyword evidence="9" id="KW-1185">Reference proteome</keyword>
<dbReference type="RefSeq" id="XP_022131951.1">
    <property type="nucleotide sequence ID" value="XM_022276259.1"/>
</dbReference>
<sequence>MKPKTHHYHGHDSNGYSGDGAQSSGSSSPSPPHSPPRYASKCRRKLRSKPHYYLPLRELFVGALTLRFNFRYMVLLPLLYISGLIMCVGPFSSLVAQPPPPGSLYSSHQMFRRLHHQIHSDNSSAIQLSSVWKYKRMKERKPCSNSTSRPHSESSEPTTYLIVDANGGLNQQRSAICNAVAVAGLLNAILVVPRFEFHNVWKDSSKFGDIYDEDHFIAALEGYVKVVKELPGALMQRYDYNISNIPNFHVQAWSPANYYLGEVLPVLQREGVVRVSPFANRLAMNIPPEIQFLRCLANYEALRFSSPILTLARKLVTRMIEKSSRDDGKYVSVHLRFEEDMVAFSCCVYDGGEAEKIEMDSIREKGWRQKFKLKDHLISSGLNRMNGKCPLTPLEVGMMLRGMGFDNNTSIYLASGKLYRSERYLAPLQEMFPLLHTKESLATLDELAPFKGYSSRLAALDYMVCLLSEVFVTTQGGNFPHFLMGHRRFLFDGHAKTIKPDKRKLAILMDNRINLSWKEFKEQMGVMLSESDRKGLMVPRIRRFNRKTSVYTYPLPECRCLQKSQNTNSTDSKYMLDQLLGSMR</sequence>
<dbReference type="KEGG" id="mcha:111004932"/>
<keyword evidence="3" id="KW-0808">Transferase</keyword>
<name>A0A6J1BQW5_MOMCH</name>
<dbReference type="PANTHER" id="PTHR31288">
    <property type="entry name" value="O-FUCOSYLTRANSFERASE FAMILY PROTEIN"/>
    <property type="match status" value="1"/>
</dbReference>
<dbReference type="GO" id="GO:0006004">
    <property type="term" value="P:fucose metabolic process"/>
    <property type="evidence" value="ECO:0007669"/>
    <property type="project" value="UniProtKB-KW"/>
</dbReference>
<dbReference type="PANTHER" id="PTHR31288:SF8">
    <property type="entry name" value="O-FUCOSYLTRANSFERASE 10-RELATED"/>
    <property type="match status" value="1"/>
</dbReference>
<reference evidence="10" key="1">
    <citation type="submission" date="2025-08" db="UniProtKB">
        <authorList>
            <consortium name="RefSeq"/>
        </authorList>
    </citation>
    <scope>IDENTIFICATION</scope>
    <source>
        <strain evidence="10">OHB3-1</strain>
    </source>
</reference>
<dbReference type="AlphaFoldDB" id="A0A6J1BQW5"/>
<dbReference type="InterPro" id="IPR024709">
    <property type="entry name" value="FucosylTrfase_pln"/>
</dbReference>